<dbReference type="Gene3D" id="3.40.50.1820">
    <property type="entry name" value="alpha/beta hydrolase"/>
    <property type="match status" value="1"/>
</dbReference>
<gene>
    <name evidence="2" type="ORF">BACCIP111883_02043</name>
</gene>
<organism evidence="2 3">
    <name type="scientific">Sutcliffiella rhizosphaerae</name>
    <dbReference type="NCBI Taxonomy" id="2880967"/>
    <lineage>
        <taxon>Bacteria</taxon>
        <taxon>Bacillati</taxon>
        <taxon>Bacillota</taxon>
        <taxon>Bacilli</taxon>
        <taxon>Bacillales</taxon>
        <taxon>Bacillaceae</taxon>
        <taxon>Sutcliffiella</taxon>
    </lineage>
</organism>
<dbReference type="EMBL" id="CAKJTJ010000009">
    <property type="protein sequence ID" value="CAG9621271.1"/>
    <property type="molecule type" value="Genomic_DNA"/>
</dbReference>
<sequence length="345" mass="39791">MKLLSRKPDFFIPETGISSIEPVILGGIEQYILLQAEDPTNPVLLFLHGGPAMPLPGVSNMGVDYTVATNTKELVKNFILVFWDQRGTGKSYNKKIKQETMTIQQFVTDANELVDYLRGKFSQEKIFLVGHSWGTLLGLSLVNQYPNKFYSYVGISQLINWSKNDELMLNWAKDEATKRNNKRALKELTAIGNPPFIESTKQWITLRKWAQRFGSLIYIDEEIKYPGMLTAIKSLFQSKDYSLIDVYQTFTKSMKLIYNLDFIKTIATVNFKEQIPKVSLPVTFLHGSKDVHIFGELVQDYFKILEAKEGKQFISLDKSAHFFHPEDSKNIEQKIIEELKYYRKK</sequence>
<reference evidence="2 3" key="1">
    <citation type="submission" date="2021-10" db="EMBL/GenBank/DDBJ databases">
        <authorList>
            <person name="Criscuolo A."/>
        </authorList>
    </citation>
    <scope>NUCLEOTIDE SEQUENCE [LARGE SCALE GENOMIC DNA]</scope>
    <source>
        <strain evidence="3">CIP 111883</strain>
    </source>
</reference>
<proteinExistence type="predicted"/>
<name>A0ABM8YN15_9BACI</name>
<dbReference type="InterPro" id="IPR000073">
    <property type="entry name" value="AB_hydrolase_1"/>
</dbReference>
<comment type="caution">
    <text evidence="2">The sequence shown here is derived from an EMBL/GenBank/DDBJ whole genome shotgun (WGS) entry which is preliminary data.</text>
</comment>
<keyword evidence="3" id="KW-1185">Reference proteome</keyword>
<dbReference type="Proteomes" id="UP000789833">
    <property type="component" value="Unassembled WGS sequence"/>
</dbReference>
<evidence type="ECO:0000313" key="3">
    <source>
        <dbReference type="Proteomes" id="UP000789833"/>
    </source>
</evidence>
<feature type="domain" description="AB hydrolase-1" evidence="1">
    <location>
        <begin position="42"/>
        <end position="326"/>
    </location>
</feature>
<dbReference type="Pfam" id="PF00561">
    <property type="entry name" value="Abhydrolase_1"/>
    <property type="match status" value="1"/>
</dbReference>
<protein>
    <recommendedName>
        <fullName evidence="1">AB hydrolase-1 domain-containing protein</fullName>
    </recommendedName>
</protein>
<accession>A0ABM8YN15</accession>
<evidence type="ECO:0000313" key="2">
    <source>
        <dbReference type="EMBL" id="CAG9621271.1"/>
    </source>
</evidence>
<dbReference type="InterPro" id="IPR029058">
    <property type="entry name" value="AB_hydrolase_fold"/>
</dbReference>
<dbReference type="SUPFAM" id="SSF53474">
    <property type="entry name" value="alpha/beta-Hydrolases"/>
    <property type="match status" value="1"/>
</dbReference>
<dbReference type="PANTHER" id="PTHR43329">
    <property type="entry name" value="EPOXIDE HYDROLASE"/>
    <property type="match status" value="1"/>
</dbReference>
<dbReference type="RefSeq" id="WP_230501169.1">
    <property type="nucleotide sequence ID" value="NZ_CAKJTJ010000009.1"/>
</dbReference>
<evidence type="ECO:0000259" key="1">
    <source>
        <dbReference type="Pfam" id="PF00561"/>
    </source>
</evidence>